<accession>A0A372ILL5</accession>
<name>A0A372ILL5_9BACT</name>
<sequence>MQPNSSKLQGTLEIAKRKRRQYPSRQDEPRLPQSPEGEIAFPAEFTPLPAKLWKMHAERAMLWRKHVVCRKTCTIFRGTADVRYFPKVFNEGYSLNPGWLRFQAGNISVDSP</sequence>
<dbReference type="EMBL" id="QVQT01000005">
    <property type="protein sequence ID" value="RFU15837.1"/>
    <property type="molecule type" value="Genomic_DNA"/>
</dbReference>
<gene>
    <name evidence="2" type="ORF">D0Y96_15495</name>
</gene>
<comment type="caution">
    <text evidence="2">The sequence shown here is derived from an EMBL/GenBank/DDBJ whole genome shotgun (WGS) entry which is preliminary data.</text>
</comment>
<feature type="region of interest" description="Disordered" evidence="1">
    <location>
        <begin position="1"/>
        <end position="38"/>
    </location>
</feature>
<organism evidence="2 3">
    <name type="scientific">Paracidobacterium acidisoli</name>
    <dbReference type="NCBI Taxonomy" id="2303751"/>
    <lineage>
        <taxon>Bacteria</taxon>
        <taxon>Pseudomonadati</taxon>
        <taxon>Acidobacteriota</taxon>
        <taxon>Terriglobia</taxon>
        <taxon>Terriglobales</taxon>
        <taxon>Acidobacteriaceae</taxon>
        <taxon>Paracidobacterium</taxon>
    </lineage>
</organism>
<evidence type="ECO:0000313" key="3">
    <source>
        <dbReference type="Proteomes" id="UP000264702"/>
    </source>
</evidence>
<proteinExistence type="predicted"/>
<dbReference type="Proteomes" id="UP000264702">
    <property type="component" value="Unassembled WGS sequence"/>
</dbReference>
<reference evidence="2 3" key="1">
    <citation type="submission" date="2018-08" db="EMBL/GenBank/DDBJ databases">
        <title>Acidipila sp. 4G-K13, an acidobacterium isolated from forest soil.</title>
        <authorList>
            <person name="Gao Z.-H."/>
            <person name="Qiu L.-H."/>
        </authorList>
    </citation>
    <scope>NUCLEOTIDE SEQUENCE [LARGE SCALE GENOMIC DNA]</scope>
    <source>
        <strain evidence="2 3">4G-K13</strain>
    </source>
</reference>
<evidence type="ECO:0000313" key="2">
    <source>
        <dbReference type="EMBL" id="RFU15837.1"/>
    </source>
</evidence>
<dbReference type="AlphaFoldDB" id="A0A372ILL5"/>
<evidence type="ECO:0000256" key="1">
    <source>
        <dbReference type="SAM" id="MobiDB-lite"/>
    </source>
</evidence>
<keyword evidence="3" id="KW-1185">Reference proteome</keyword>
<protein>
    <submittedName>
        <fullName evidence="2">Uncharacterized protein</fullName>
    </submittedName>
</protein>
<dbReference type="RefSeq" id="WP_117301655.1">
    <property type="nucleotide sequence ID" value="NZ_QVQT02000005.1"/>
</dbReference>